<comment type="similarity">
    <text evidence="1">Belongs to the transferase hexapeptide repeat family.</text>
</comment>
<accession>A0A3M5R7N6</accession>
<dbReference type="RefSeq" id="WP_122286222.1">
    <property type="nucleotide sequence ID" value="NZ_RBRV01000324.1"/>
</dbReference>
<evidence type="ECO:0000256" key="3">
    <source>
        <dbReference type="ARBA" id="ARBA00022605"/>
    </source>
</evidence>
<dbReference type="Pfam" id="PF00132">
    <property type="entry name" value="Hexapep"/>
    <property type="match status" value="1"/>
</dbReference>
<dbReference type="InterPro" id="IPR001451">
    <property type="entry name" value="Hexapep"/>
</dbReference>
<evidence type="ECO:0000313" key="8">
    <source>
        <dbReference type="Proteomes" id="UP000274212"/>
    </source>
</evidence>
<keyword evidence="5" id="KW-0012">Acyltransferase</keyword>
<evidence type="ECO:0000256" key="6">
    <source>
        <dbReference type="ARBA" id="ARBA00049486"/>
    </source>
</evidence>
<dbReference type="PANTHER" id="PTHR42811">
    <property type="entry name" value="SERINE ACETYLTRANSFERASE"/>
    <property type="match status" value="1"/>
</dbReference>
<dbReference type="EMBL" id="RBTT01000313">
    <property type="protein sequence ID" value="RMU05046.1"/>
    <property type="molecule type" value="Genomic_DNA"/>
</dbReference>
<evidence type="ECO:0000256" key="4">
    <source>
        <dbReference type="ARBA" id="ARBA00022679"/>
    </source>
</evidence>
<dbReference type="CDD" id="cd03354">
    <property type="entry name" value="LbH_SAT"/>
    <property type="match status" value="1"/>
</dbReference>
<name>A0A3M5R7N6_9PSED</name>
<organism evidence="7 8">
    <name type="scientific">Pseudomonas syringae pv. coriandricola</name>
    <dbReference type="NCBI Taxonomy" id="264453"/>
    <lineage>
        <taxon>Bacteria</taxon>
        <taxon>Pseudomonadati</taxon>
        <taxon>Pseudomonadota</taxon>
        <taxon>Gammaproteobacteria</taxon>
        <taxon>Pseudomonadales</taxon>
        <taxon>Pseudomonadaceae</taxon>
        <taxon>Pseudomonas</taxon>
    </lineage>
</organism>
<evidence type="ECO:0000256" key="2">
    <source>
        <dbReference type="ARBA" id="ARBA00013266"/>
    </source>
</evidence>
<keyword evidence="3" id="KW-0028">Amino-acid biosynthesis</keyword>
<dbReference type="Gene3D" id="1.10.3130.10">
    <property type="entry name" value="serine acetyltransferase, domain 1"/>
    <property type="match status" value="1"/>
</dbReference>
<comment type="caution">
    <text evidence="7">The sequence shown here is derived from an EMBL/GenBank/DDBJ whole genome shotgun (WGS) entry which is preliminary data.</text>
</comment>
<proteinExistence type="inferred from homology"/>
<sequence>MPHFDIHSAITSTCSAAYDQESFQLVRNLVVAALLECCSVDEFNKLKETPLIESVSDQAHEDLLIFANKDPAAGSDPLFIARTYTSYAAVMHYRLAHRVHLTATKSCSSREQSLAAIISRRGKILSGAEIYFRSCIGARLIIDHGFGTVVGETSVIGDDCYILGGVTLGARGISNNFAMPRHPRIGNRVQIGAFSSVLGPVYVGDDAFIGPGCIVTKDVPPGARVQVKTSLQVVLENE</sequence>
<evidence type="ECO:0000256" key="5">
    <source>
        <dbReference type="ARBA" id="ARBA00023315"/>
    </source>
</evidence>
<reference evidence="7 8" key="1">
    <citation type="submission" date="2018-08" db="EMBL/GenBank/DDBJ databases">
        <title>Recombination of ecologically and evolutionarily significant loci maintains genetic cohesion in the Pseudomonas syringae species complex.</title>
        <authorList>
            <person name="Dillon M."/>
            <person name="Thakur S."/>
            <person name="Almeida R.N.D."/>
            <person name="Weir B.S."/>
            <person name="Guttman D.S."/>
        </authorList>
    </citation>
    <scope>NUCLEOTIDE SEQUENCE [LARGE SCALE GENOMIC DNA]</scope>
    <source>
        <strain evidence="7 8">ICMP 9829</strain>
    </source>
</reference>
<dbReference type="GO" id="GO:0008652">
    <property type="term" value="P:amino acid biosynthetic process"/>
    <property type="evidence" value="ECO:0007669"/>
    <property type="project" value="UniProtKB-KW"/>
</dbReference>
<evidence type="ECO:0000313" key="7">
    <source>
        <dbReference type="EMBL" id="RMU05046.1"/>
    </source>
</evidence>
<dbReference type="InterPro" id="IPR045304">
    <property type="entry name" value="LbH_SAT"/>
</dbReference>
<keyword evidence="4 7" id="KW-0808">Transferase</keyword>
<protein>
    <recommendedName>
        <fullName evidence="2">serine O-acetyltransferase</fullName>
        <ecNumber evidence="2">2.3.1.30</ecNumber>
    </recommendedName>
</protein>
<evidence type="ECO:0000256" key="1">
    <source>
        <dbReference type="ARBA" id="ARBA00007274"/>
    </source>
</evidence>
<dbReference type="AlphaFoldDB" id="A0A3M5R7N6"/>
<dbReference type="Gene3D" id="2.160.10.10">
    <property type="entry name" value="Hexapeptide repeat proteins"/>
    <property type="match status" value="1"/>
</dbReference>
<dbReference type="EC" id="2.3.1.30" evidence="2"/>
<dbReference type="Proteomes" id="UP000274212">
    <property type="component" value="Unassembled WGS sequence"/>
</dbReference>
<dbReference type="SUPFAM" id="SSF51161">
    <property type="entry name" value="Trimeric LpxA-like enzymes"/>
    <property type="match status" value="1"/>
</dbReference>
<comment type="catalytic activity">
    <reaction evidence="6">
        <text>L-serine + acetyl-CoA = O-acetyl-L-serine + CoA</text>
        <dbReference type="Rhea" id="RHEA:24560"/>
        <dbReference type="ChEBI" id="CHEBI:33384"/>
        <dbReference type="ChEBI" id="CHEBI:57287"/>
        <dbReference type="ChEBI" id="CHEBI:57288"/>
        <dbReference type="ChEBI" id="CHEBI:58340"/>
        <dbReference type="EC" id="2.3.1.30"/>
    </reaction>
</comment>
<dbReference type="InterPro" id="IPR011004">
    <property type="entry name" value="Trimer_LpxA-like_sf"/>
</dbReference>
<gene>
    <name evidence="7" type="ORF">ALP36_04970</name>
</gene>
<dbReference type="GO" id="GO:0009001">
    <property type="term" value="F:serine O-acetyltransferase activity"/>
    <property type="evidence" value="ECO:0007669"/>
    <property type="project" value="UniProtKB-EC"/>
</dbReference>
<dbReference type="InterPro" id="IPR042122">
    <property type="entry name" value="Ser_AcTrfase_N_sf"/>
</dbReference>